<sequence length="64" mass="6571">MLKGCLGLVTALWVASAYAQPAYMPRIVNNPTPQAKAGFGTSVAGVGDVNGAVVPVYWTGFSQA</sequence>
<evidence type="ECO:0000313" key="2">
    <source>
        <dbReference type="EMBL" id="BBA33825.1"/>
    </source>
</evidence>
<evidence type="ECO:0000256" key="1">
    <source>
        <dbReference type="SAM" id="SignalP"/>
    </source>
</evidence>
<dbReference type="KEGG" id="mmai:sS8_1871"/>
<accession>A0A250KQ83</accession>
<protein>
    <submittedName>
        <fullName evidence="2">Lysozyme</fullName>
    </submittedName>
</protein>
<reference evidence="2 3" key="1">
    <citation type="submission" date="2016-12" db="EMBL/GenBank/DDBJ databases">
        <title>Genome sequencing of Methylocaldum marinum.</title>
        <authorList>
            <person name="Takeuchi M."/>
            <person name="Kamagata Y."/>
            <person name="Hiraoka S."/>
            <person name="Oshima K."/>
            <person name="Hattori M."/>
            <person name="Iwasaki W."/>
        </authorList>
    </citation>
    <scope>NUCLEOTIDE SEQUENCE [LARGE SCALE GENOMIC DNA]</scope>
    <source>
        <strain evidence="2 3">S8</strain>
    </source>
</reference>
<keyword evidence="3" id="KW-1185">Reference proteome</keyword>
<feature type="chain" id="PRO_5012287063" evidence="1">
    <location>
        <begin position="20"/>
        <end position="64"/>
    </location>
</feature>
<dbReference type="EMBL" id="AP017928">
    <property type="protein sequence ID" value="BBA33825.1"/>
    <property type="molecule type" value="Genomic_DNA"/>
</dbReference>
<gene>
    <name evidence="2" type="ORF">sS8_1871</name>
</gene>
<keyword evidence="1" id="KW-0732">Signal</keyword>
<dbReference type="Proteomes" id="UP000266313">
    <property type="component" value="Chromosome"/>
</dbReference>
<proteinExistence type="predicted"/>
<feature type="signal peptide" evidence="1">
    <location>
        <begin position="1"/>
        <end position="19"/>
    </location>
</feature>
<evidence type="ECO:0000313" key="3">
    <source>
        <dbReference type="Proteomes" id="UP000266313"/>
    </source>
</evidence>
<dbReference type="AlphaFoldDB" id="A0A250KQ83"/>
<name>A0A250KQ83_9GAMM</name>
<organism evidence="2 3">
    <name type="scientific">Methylocaldum marinum</name>
    <dbReference type="NCBI Taxonomy" id="1432792"/>
    <lineage>
        <taxon>Bacteria</taxon>
        <taxon>Pseudomonadati</taxon>
        <taxon>Pseudomonadota</taxon>
        <taxon>Gammaproteobacteria</taxon>
        <taxon>Methylococcales</taxon>
        <taxon>Methylococcaceae</taxon>
        <taxon>Methylocaldum</taxon>
    </lineage>
</organism>